<sequence length="398" mass="43223">MNETIKAVRRRHGKALSDVSAFGVEEAKKARAFHRSFPTYKETPLESLKNLAQALGISDVFVKDESKRFGLNAFKGLGASYCLGNLAAEQLALPVEELSYARLTDSAARKTLAKLTVVTATDGNHGRGIAWTAKELGIHAVVYMPKGSAPERLENIQKLGAKAAITDFNYDDTVRFANEQAQKNGWTLTQDTAWEGYQKIPRWIMQGYTTMAAEAAEQLPEKPTHIFLQAGVGAMAGAVAGFFASLYGKERPTVVIVEPNKADCIYRTAAADDGQLHFVTGDMASIMAGLCCGEPCSIGWDILKDHADVFASVPDWVAAKGMRILSSPLGEDPRIISGESGAATLGFLAESLQNEALAEMRQMLALDAKSRVLCFSTEGDTDRENYQRIVWDGLCPSF</sequence>
<reference evidence="4 5" key="1">
    <citation type="submission" date="2023-04" db="EMBL/GenBank/DDBJ databases">
        <title>Genome Sequence of Selenomonas sputigena ATCC 33150.</title>
        <authorList>
            <person name="Miller D.P."/>
            <person name="Anvari S."/>
            <person name="Polson S.W."/>
            <person name="Macdonald M."/>
            <person name="Mcdowell J.V."/>
        </authorList>
    </citation>
    <scope>NUCLEOTIDE SEQUENCE [LARGE SCALE GENOMIC DNA]</scope>
    <source>
        <strain evidence="4 5">ATCC 33150</strain>
    </source>
</reference>
<dbReference type="Proteomes" id="UP001559623">
    <property type="component" value="Unassembled WGS sequence"/>
</dbReference>
<organism evidence="4 5">
    <name type="scientific">Selenomonas sputigena</name>
    <dbReference type="NCBI Taxonomy" id="69823"/>
    <lineage>
        <taxon>Bacteria</taxon>
        <taxon>Bacillati</taxon>
        <taxon>Bacillota</taxon>
        <taxon>Negativicutes</taxon>
        <taxon>Selenomonadales</taxon>
        <taxon>Selenomonadaceae</taxon>
        <taxon>Selenomonas</taxon>
    </lineage>
</organism>
<evidence type="ECO:0000313" key="5">
    <source>
        <dbReference type="Proteomes" id="UP001559623"/>
    </source>
</evidence>
<dbReference type="CDD" id="cd00640">
    <property type="entry name" value="Trp-synth-beta_II"/>
    <property type="match status" value="1"/>
</dbReference>
<dbReference type="InterPro" id="IPR036052">
    <property type="entry name" value="TrpB-like_PALP_sf"/>
</dbReference>
<dbReference type="Pfam" id="PF00291">
    <property type="entry name" value="PALP"/>
    <property type="match status" value="1"/>
</dbReference>
<evidence type="ECO:0000256" key="1">
    <source>
        <dbReference type="ARBA" id="ARBA00001933"/>
    </source>
</evidence>
<dbReference type="InterPro" id="IPR001926">
    <property type="entry name" value="TrpB-like_PALP"/>
</dbReference>
<keyword evidence="2" id="KW-0663">Pyridoxal phosphate</keyword>
<name>A0ABV3X7R8_9FIRM</name>
<dbReference type="InterPro" id="IPR019871">
    <property type="entry name" value="DiNH2propionate_NH3-lyase_sub"/>
</dbReference>
<evidence type="ECO:0000256" key="2">
    <source>
        <dbReference type="ARBA" id="ARBA00022898"/>
    </source>
</evidence>
<dbReference type="SUPFAM" id="SSF53686">
    <property type="entry name" value="Tryptophan synthase beta subunit-like PLP-dependent enzymes"/>
    <property type="match status" value="1"/>
</dbReference>
<dbReference type="NCBIfam" id="TIGR03528">
    <property type="entry name" value="2_3_DAP_am_ly"/>
    <property type="match status" value="1"/>
</dbReference>
<comment type="cofactor">
    <cofactor evidence="1">
        <name>pyridoxal 5'-phosphate</name>
        <dbReference type="ChEBI" id="CHEBI:597326"/>
    </cofactor>
</comment>
<dbReference type="Gene3D" id="3.40.50.1100">
    <property type="match status" value="3"/>
</dbReference>
<protein>
    <submittedName>
        <fullName evidence="4">Diaminopropionate ammonia-lyase</fullName>
        <ecNumber evidence="4">4.3.1.15</ecNumber>
    </submittedName>
</protein>
<dbReference type="PANTHER" id="PTHR42937">
    <property type="match status" value="1"/>
</dbReference>
<dbReference type="NCBIfam" id="NF006058">
    <property type="entry name" value="PRK08206.1"/>
    <property type="match status" value="1"/>
</dbReference>
<comment type="caution">
    <text evidence="4">The sequence shown here is derived from an EMBL/GenBank/DDBJ whole genome shotgun (WGS) entry which is preliminary data.</text>
</comment>
<keyword evidence="5" id="KW-1185">Reference proteome</keyword>
<evidence type="ECO:0000313" key="4">
    <source>
        <dbReference type="EMBL" id="MEX5286241.1"/>
    </source>
</evidence>
<dbReference type="PANTHER" id="PTHR42937:SF1">
    <property type="entry name" value="DIAMINOPROPIONATE AMMONIA-LYASE"/>
    <property type="match status" value="1"/>
</dbReference>
<dbReference type="NCBIfam" id="TIGR01747">
    <property type="entry name" value="diampropi_NH3ly"/>
    <property type="match status" value="1"/>
</dbReference>
<dbReference type="EC" id="4.3.1.15" evidence="4"/>
<dbReference type="InterPro" id="IPR010081">
    <property type="entry name" value="DiNH2opropionate_NH3_lyase"/>
</dbReference>
<dbReference type="GO" id="GO:0008838">
    <property type="term" value="F:diaminopropionate ammonia-lyase activity"/>
    <property type="evidence" value="ECO:0007669"/>
    <property type="project" value="UniProtKB-EC"/>
</dbReference>
<gene>
    <name evidence="4" type="primary">dpaL</name>
    <name evidence="4" type="ORF">QCO44_11530</name>
</gene>
<keyword evidence="4" id="KW-0456">Lyase</keyword>
<evidence type="ECO:0000259" key="3">
    <source>
        <dbReference type="Pfam" id="PF00291"/>
    </source>
</evidence>
<dbReference type="EMBL" id="JARVLH010000009">
    <property type="protein sequence ID" value="MEX5286241.1"/>
    <property type="molecule type" value="Genomic_DNA"/>
</dbReference>
<dbReference type="RefSeq" id="WP_368847959.1">
    <property type="nucleotide sequence ID" value="NZ_CP194411.1"/>
</dbReference>
<proteinExistence type="predicted"/>
<accession>A0ABV3X7R8</accession>
<feature type="domain" description="Tryptophan synthase beta chain-like PALP" evidence="3">
    <location>
        <begin position="39"/>
        <end position="354"/>
    </location>
</feature>